<organism evidence="2 3">
    <name type="scientific">Melipona quadrifasciata</name>
    <dbReference type="NCBI Taxonomy" id="166423"/>
    <lineage>
        <taxon>Eukaryota</taxon>
        <taxon>Metazoa</taxon>
        <taxon>Ecdysozoa</taxon>
        <taxon>Arthropoda</taxon>
        <taxon>Hexapoda</taxon>
        <taxon>Insecta</taxon>
        <taxon>Pterygota</taxon>
        <taxon>Neoptera</taxon>
        <taxon>Endopterygota</taxon>
        <taxon>Hymenoptera</taxon>
        <taxon>Apocrita</taxon>
        <taxon>Aculeata</taxon>
        <taxon>Apoidea</taxon>
        <taxon>Anthophila</taxon>
        <taxon>Apidae</taxon>
        <taxon>Melipona</taxon>
    </lineage>
</organism>
<sequence length="66" mass="7936">MVRHNNRLPENLPQLQNLIKRDPESYKEEFLQQHQHYKSILEVFRLSPNKFNKSLDEVVTFLAQVS</sequence>
<dbReference type="PANTHER" id="PTHR12730">
    <property type="entry name" value="HSDA/SDA1-RELATED"/>
    <property type="match status" value="1"/>
</dbReference>
<accession>A0A0M8ZNI3</accession>
<dbReference type="OrthoDB" id="7610793at2759"/>
<reference evidence="2 3" key="1">
    <citation type="submission" date="2015-07" db="EMBL/GenBank/DDBJ databases">
        <title>The genome of Melipona quadrifasciata.</title>
        <authorList>
            <person name="Pan H."/>
            <person name="Kapheim K."/>
        </authorList>
    </citation>
    <scope>NUCLEOTIDE SEQUENCE [LARGE SCALE GENOMIC DNA]</scope>
    <source>
        <strain evidence="2">0111107301</strain>
        <tissue evidence="2">Whole body</tissue>
    </source>
</reference>
<comment type="subcellular location">
    <subcellularLocation>
        <location evidence="1">Nucleus</location>
        <location evidence="1">Nucleolus</location>
    </subcellularLocation>
</comment>
<dbReference type="GO" id="GO:0042273">
    <property type="term" value="P:ribosomal large subunit biogenesis"/>
    <property type="evidence" value="ECO:0007669"/>
    <property type="project" value="UniProtKB-UniRule"/>
</dbReference>
<name>A0A0M8ZNI3_9HYME</name>
<keyword evidence="1" id="KW-0653">Protein transport</keyword>
<keyword evidence="1" id="KW-0813">Transport</keyword>
<evidence type="ECO:0000256" key="1">
    <source>
        <dbReference type="RuleBase" id="RU365057"/>
    </source>
</evidence>
<comment type="similarity">
    <text evidence="1">Belongs to the SDA1 family.</text>
</comment>
<gene>
    <name evidence="2" type="ORF">WN51_08056</name>
</gene>
<dbReference type="STRING" id="166423.A0A0M8ZNI3"/>
<comment type="function">
    <text evidence="1">Required for 60S pre-ribosomal subunits export to the cytoplasm.</text>
</comment>
<dbReference type="Proteomes" id="UP000053105">
    <property type="component" value="Unassembled WGS sequence"/>
</dbReference>
<dbReference type="GO" id="GO:0005730">
    <property type="term" value="C:nucleolus"/>
    <property type="evidence" value="ECO:0007669"/>
    <property type="project" value="UniProtKB-SubCell"/>
</dbReference>
<proteinExistence type="inferred from homology"/>
<dbReference type="InterPro" id="IPR027312">
    <property type="entry name" value="Sda1"/>
</dbReference>
<dbReference type="EMBL" id="KQ435989">
    <property type="protein sequence ID" value="KOX67687.1"/>
    <property type="molecule type" value="Genomic_DNA"/>
</dbReference>
<evidence type="ECO:0000313" key="2">
    <source>
        <dbReference type="EMBL" id="KOX67687.1"/>
    </source>
</evidence>
<keyword evidence="3" id="KW-1185">Reference proteome</keyword>
<keyword evidence="1" id="KW-0539">Nucleus</keyword>
<dbReference type="GO" id="GO:0015031">
    <property type="term" value="P:protein transport"/>
    <property type="evidence" value="ECO:0007669"/>
    <property type="project" value="UniProtKB-KW"/>
</dbReference>
<dbReference type="AlphaFoldDB" id="A0A0M8ZNI3"/>
<evidence type="ECO:0000313" key="3">
    <source>
        <dbReference type="Proteomes" id="UP000053105"/>
    </source>
</evidence>
<dbReference type="PANTHER" id="PTHR12730:SF0">
    <property type="entry name" value="PROTEIN SDA1 HOMOLOG"/>
    <property type="match status" value="1"/>
</dbReference>
<dbReference type="GO" id="GO:0000055">
    <property type="term" value="P:ribosomal large subunit export from nucleus"/>
    <property type="evidence" value="ECO:0007669"/>
    <property type="project" value="UniProtKB-UniRule"/>
</dbReference>
<keyword evidence="1" id="KW-0690">Ribosome biogenesis</keyword>
<protein>
    <recommendedName>
        <fullName evidence="1">Protein SDA1</fullName>
    </recommendedName>
</protein>